<evidence type="ECO:0000256" key="4">
    <source>
        <dbReference type="ARBA" id="ARBA00011967"/>
    </source>
</evidence>
<feature type="transmembrane region" description="Helical" evidence="14">
    <location>
        <begin position="235"/>
        <end position="252"/>
    </location>
</feature>
<comment type="pathway">
    <text evidence="2">Protein modification; protein glycosylation.</text>
</comment>
<gene>
    <name evidence="15" type="primary">ALG10</name>
    <name evidence="15" type="ORF">LshimejAT787_0307650</name>
</gene>
<protein>
    <recommendedName>
        <fullName evidence="5 14">Dol-P-Glc:Glc(2)Man(9)GlcNAc(2)-PP-Dol alpha-1,2-glucosyltransferase</fullName>
        <ecNumber evidence="4 14">2.4.1.256</ecNumber>
    </recommendedName>
</protein>
<keyword evidence="10 14" id="KW-1133">Transmembrane helix</keyword>
<evidence type="ECO:0000256" key="6">
    <source>
        <dbReference type="ARBA" id="ARBA00022676"/>
    </source>
</evidence>
<keyword evidence="7" id="KW-0808">Transferase</keyword>
<dbReference type="GO" id="GO:0006488">
    <property type="term" value="P:dolichol-linked oligosaccharide biosynthetic process"/>
    <property type="evidence" value="ECO:0007669"/>
    <property type="project" value="UniProtKB-UniRule"/>
</dbReference>
<feature type="transmembrane region" description="Helical" evidence="14">
    <location>
        <begin position="351"/>
        <end position="375"/>
    </location>
</feature>
<name>A0A9P3UKK1_LYOSH</name>
<feature type="transmembrane region" description="Helical" evidence="14">
    <location>
        <begin position="156"/>
        <end position="182"/>
    </location>
</feature>
<dbReference type="EMBL" id="BRPK01000003">
    <property type="protein sequence ID" value="GLB36477.1"/>
    <property type="molecule type" value="Genomic_DNA"/>
</dbReference>
<evidence type="ECO:0000256" key="10">
    <source>
        <dbReference type="ARBA" id="ARBA00022989"/>
    </source>
</evidence>
<evidence type="ECO:0000256" key="11">
    <source>
        <dbReference type="ARBA" id="ARBA00023136"/>
    </source>
</evidence>
<comment type="similarity">
    <text evidence="3 14">Belongs to the ALG10 glucosyltransferase family.</text>
</comment>
<dbReference type="GO" id="GO:0106073">
    <property type="term" value="F:dolichyl pyrophosphate Glc2Man9GlcNAc2 alpha-1,2-glucosyltransferase activity"/>
    <property type="evidence" value="ECO:0007669"/>
    <property type="project" value="UniProtKB-UniRule"/>
</dbReference>
<dbReference type="Pfam" id="PF04922">
    <property type="entry name" value="DIE2_ALG10"/>
    <property type="match status" value="1"/>
</dbReference>
<evidence type="ECO:0000256" key="7">
    <source>
        <dbReference type="ARBA" id="ARBA00022679"/>
    </source>
</evidence>
<organism evidence="15 16">
    <name type="scientific">Lyophyllum shimeji</name>
    <name type="common">Hon-shimeji</name>
    <name type="synonym">Tricholoma shimeji</name>
    <dbReference type="NCBI Taxonomy" id="47721"/>
    <lineage>
        <taxon>Eukaryota</taxon>
        <taxon>Fungi</taxon>
        <taxon>Dikarya</taxon>
        <taxon>Basidiomycota</taxon>
        <taxon>Agaricomycotina</taxon>
        <taxon>Agaricomycetes</taxon>
        <taxon>Agaricomycetidae</taxon>
        <taxon>Agaricales</taxon>
        <taxon>Tricholomatineae</taxon>
        <taxon>Lyophyllaceae</taxon>
        <taxon>Lyophyllum</taxon>
    </lineage>
</organism>
<evidence type="ECO:0000256" key="12">
    <source>
        <dbReference type="ARBA" id="ARBA00044727"/>
    </source>
</evidence>
<evidence type="ECO:0000256" key="1">
    <source>
        <dbReference type="ARBA" id="ARBA00004477"/>
    </source>
</evidence>
<feature type="transmembrane region" description="Helical" evidence="14">
    <location>
        <begin position="272"/>
        <end position="291"/>
    </location>
</feature>
<evidence type="ECO:0000256" key="2">
    <source>
        <dbReference type="ARBA" id="ARBA00004922"/>
    </source>
</evidence>
<evidence type="ECO:0000256" key="9">
    <source>
        <dbReference type="ARBA" id="ARBA00022824"/>
    </source>
</evidence>
<comment type="catalytic activity">
    <reaction evidence="13">
        <text>an alpha-D-Glc-(1-&gt;3)-alpha-D-Glc-(1-&gt;3)-alpha-D-Man-(1-&gt;2)-alpha-D-Man-(1-&gt;2)-alpha-D-Man-(1-&gt;3)-[alpha-D-Man-(1-&gt;2)-alpha-D-Man-(1-&gt;3)-[alpha-D-Man-(1-&gt;2)-alpha-D-Man-(1-&gt;6)]-alpha-D-Man-(1-&gt;6)]-beta-D-Man-(1-&gt;4)-beta-D-GlcNAc-(1-&gt;4)-alpha-D-GlcNAc-diphospho-di-trans,poly-cis-dolichol + a di-trans,poly-cis-dolichyl beta-D-glucosyl phosphate = a alpha-D-Glc-(1-&gt;2)-alpha-D-Glc-(1-&gt;3)-alpha-D-Glc-(1-&gt;3)-alpha-D-Man-(1-&gt;2)-alpha-D-Man-(1-&gt;2)-alpha-D-Man-(1-&gt;3)-[alpha-D-Man-(1-&gt;2)-alpha-D-Man-(1-&gt;3)-[alpha-D-Man-(1-&gt;2)-alpha-D-Man-(1-&gt;6)]-alpha-D-Man-(1-&gt;6)]-beta-D-Man-(1-&gt;4)-beta-D-GlcNAc-(1-&gt;4)-alpha-D-GlcNAc-diphospho-di-trans,poly-cis-dolichol + a di-trans,poly-cis-dolichyl phosphate + H(+)</text>
        <dbReference type="Rhea" id="RHEA:29543"/>
        <dbReference type="Rhea" id="RHEA-COMP:19498"/>
        <dbReference type="Rhea" id="RHEA-COMP:19502"/>
        <dbReference type="Rhea" id="RHEA-COMP:19512"/>
        <dbReference type="Rhea" id="RHEA-COMP:19522"/>
        <dbReference type="ChEBI" id="CHEBI:15378"/>
        <dbReference type="ChEBI" id="CHEBI:57525"/>
        <dbReference type="ChEBI" id="CHEBI:57683"/>
        <dbReference type="ChEBI" id="CHEBI:132522"/>
        <dbReference type="ChEBI" id="CHEBI:132523"/>
        <dbReference type="EC" id="2.4.1.256"/>
    </reaction>
    <physiologicalReaction direction="left-to-right" evidence="13">
        <dbReference type="Rhea" id="RHEA:29544"/>
    </physiologicalReaction>
</comment>
<reference evidence="15" key="1">
    <citation type="submission" date="2022-07" db="EMBL/GenBank/DDBJ databases">
        <title>The genome of Lyophyllum shimeji provides insight into the initial evolution of ectomycorrhizal fungal genome.</title>
        <authorList>
            <person name="Kobayashi Y."/>
            <person name="Shibata T."/>
            <person name="Hirakawa H."/>
            <person name="Shigenobu S."/>
            <person name="Nishiyama T."/>
            <person name="Yamada A."/>
            <person name="Hasebe M."/>
            <person name="Kawaguchi M."/>
        </authorList>
    </citation>
    <scope>NUCLEOTIDE SEQUENCE</scope>
    <source>
        <strain evidence="15">AT787</strain>
    </source>
</reference>
<dbReference type="PANTHER" id="PTHR12989">
    <property type="entry name" value="ALPHA-1,2-GLUCOSYLTRANSFERASE ALG10"/>
    <property type="match status" value="1"/>
</dbReference>
<keyword evidence="6 14" id="KW-0328">Glycosyltransferase</keyword>
<evidence type="ECO:0000256" key="13">
    <source>
        <dbReference type="ARBA" id="ARBA00048064"/>
    </source>
</evidence>
<dbReference type="PIRSF" id="PIRSF028810">
    <property type="entry name" value="Alpha1_2_glucosyltferase_Alg10"/>
    <property type="match status" value="1"/>
</dbReference>
<comment type="caution">
    <text evidence="15">The sequence shown here is derived from an EMBL/GenBank/DDBJ whole genome shotgun (WGS) entry which is preliminary data.</text>
</comment>
<feature type="transmembrane region" description="Helical" evidence="14">
    <location>
        <begin position="382"/>
        <end position="402"/>
    </location>
</feature>
<dbReference type="EC" id="2.4.1.256" evidence="4 14"/>
<feature type="transmembrane region" description="Helical" evidence="14">
    <location>
        <begin position="79"/>
        <end position="99"/>
    </location>
</feature>
<evidence type="ECO:0000256" key="14">
    <source>
        <dbReference type="PIRNR" id="PIRNR028810"/>
    </source>
</evidence>
<dbReference type="AlphaFoldDB" id="A0A9P3UKK1"/>
<feature type="transmembrane region" description="Helical" evidence="14">
    <location>
        <begin position="312"/>
        <end position="331"/>
    </location>
</feature>
<keyword evidence="9" id="KW-0256">Endoplasmic reticulum</keyword>
<keyword evidence="16" id="KW-1185">Reference proteome</keyword>
<keyword evidence="8 14" id="KW-0812">Transmembrane</keyword>
<dbReference type="InterPro" id="IPR016900">
    <property type="entry name" value="Alg10"/>
</dbReference>
<evidence type="ECO:0000256" key="5">
    <source>
        <dbReference type="ARBA" id="ARBA00018512"/>
    </source>
</evidence>
<dbReference type="Proteomes" id="UP001063166">
    <property type="component" value="Unassembled WGS sequence"/>
</dbReference>
<feature type="transmembrane region" description="Helical" evidence="14">
    <location>
        <begin position="431"/>
        <end position="448"/>
    </location>
</feature>
<dbReference type="GO" id="GO:0005789">
    <property type="term" value="C:endoplasmic reticulum membrane"/>
    <property type="evidence" value="ECO:0007669"/>
    <property type="project" value="UniProtKB-SubCell"/>
</dbReference>
<keyword evidence="11 14" id="KW-0472">Membrane</keyword>
<accession>A0A9P3UKK1</accession>
<sequence length="457" mass="51560">MAEAILYAAFCGVCITVLKELNSIVSEPYMDEPFHVPQAQSYCRGEFLTWDPKITTPPGLYVMSLLLKRVFMFKCTLPMLRLTTVLALLSLPPVLTHLLCFHKRIRPPSSLLAPSIEAVILGGFPIAWFFGLLYYTEAPSLVFVVWTAVAASQDRHWLAALLGLISCTFRQTNVIWVLYAYASSQLMYLRFRRAAPGAPPPRKLHDPPALAAGPGDLVRSVLSAPVLLEDILPSLVPYTLVLAVFGAFVVWNGGIVLGDKANHIPAFHVPQLYYFIAFATAFGWPILVSGPGGPHSLSRDVWYRMFGNARRILITAGLSILMAVTVKLFTIHHPFLLADNRHYTFYLWRRIYMFHPLVPYVLIPAYIACGWAWFLRVGREQTLLQTLVLPVFIIPTLLPTPLLEPRYFLIPYILLRSQVVETPRWALALEGVWYAAINAVTMGVFLYLPRGDIRFMW</sequence>
<evidence type="ECO:0000256" key="3">
    <source>
        <dbReference type="ARBA" id="ARBA00010600"/>
    </source>
</evidence>
<dbReference type="OrthoDB" id="4769at2759"/>
<evidence type="ECO:0000256" key="8">
    <source>
        <dbReference type="ARBA" id="ARBA00022692"/>
    </source>
</evidence>
<proteinExistence type="inferred from homology"/>
<comment type="function">
    <text evidence="12">Dol-P-Glc:Glc(2)Man(9)GlcNAc(2)-PP-Dol alpha-1,2-glucosyltransferase that operates in the biosynthetic pathway of dolichol-linked oligosaccharides, the glycan precursors employed in protein asparagine (N)-glycosylation. The assembly of dolichol-linked oligosaccharides begins on the cytosolic side of the endoplasmic reticulum membrane and finishes in its lumen. The sequential addition of sugars to dolichol pyrophosphate produces dolichol-linked oligosaccharides containing fourteen sugars, including two GlcNAcs, nine mannoses and three glucoses. Once assembled, the oligosaccharide is transferred from the lipid to nascent proteins by oligosaccharyltransferases. In the lumen of the endoplasmic reticulum, adds the third and last glucose residue from dolichyl phosphate glucose (Dol-P-Glc) onto the lipid-linked oligosaccharide intermediate Glc(2)Man(9)GlcNAc(2)-PP-Dol to produce Glc(3)Man(9)GlcNAc(2)-PP-Dol.</text>
</comment>
<feature type="transmembrane region" description="Helical" evidence="14">
    <location>
        <begin position="111"/>
        <end position="136"/>
    </location>
</feature>
<dbReference type="PANTHER" id="PTHR12989:SF10">
    <property type="entry name" value="DOL-P-GLC:GLC(2)MAN(9)GLCNAC(2)-PP-DOL ALPHA-1,2-GLUCOSYLTRANSFERASE-RELATED"/>
    <property type="match status" value="1"/>
</dbReference>
<evidence type="ECO:0000313" key="15">
    <source>
        <dbReference type="EMBL" id="GLB36477.1"/>
    </source>
</evidence>
<comment type="caution">
    <text evidence="14">Lacks conserved residue(s) required for the propagation of feature annotation.</text>
</comment>
<comment type="subcellular location">
    <subcellularLocation>
        <location evidence="1">Endoplasmic reticulum membrane</location>
        <topology evidence="1">Multi-pass membrane protein</topology>
    </subcellularLocation>
</comment>
<evidence type="ECO:0000313" key="16">
    <source>
        <dbReference type="Proteomes" id="UP001063166"/>
    </source>
</evidence>